<reference evidence="2 3" key="1">
    <citation type="journal article" date="2015" name="Antonie Van Leeuwenhoek">
        <title>Streptomyces klenkii sp. nov., isolated from deep marine sediment.</title>
        <authorList>
            <person name="Veyisoglu A."/>
            <person name="Sahin N."/>
        </authorList>
    </citation>
    <scope>NUCLEOTIDE SEQUENCE [LARGE SCALE GENOMIC DNA]</scope>
    <source>
        <strain evidence="2 3">KCTC 29202</strain>
    </source>
</reference>
<name>A0A3B0AGR2_9ACTN</name>
<dbReference type="Proteomes" id="UP000270343">
    <property type="component" value="Unassembled WGS sequence"/>
</dbReference>
<protein>
    <submittedName>
        <fullName evidence="2">Uncharacterized protein</fullName>
    </submittedName>
</protein>
<evidence type="ECO:0000313" key="2">
    <source>
        <dbReference type="EMBL" id="RKN59653.1"/>
    </source>
</evidence>
<organism evidence="2 3">
    <name type="scientific">Streptomyces klenkii</name>
    <dbReference type="NCBI Taxonomy" id="1420899"/>
    <lineage>
        <taxon>Bacteria</taxon>
        <taxon>Bacillati</taxon>
        <taxon>Actinomycetota</taxon>
        <taxon>Actinomycetes</taxon>
        <taxon>Kitasatosporales</taxon>
        <taxon>Streptomycetaceae</taxon>
        <taxon>Streptomyces</taxon>
    </lineage>
</organism>
<proteinExistence type="predicted"/>
<dbReference type="AlphaFoldDB" id="A0A3B0AGR2"/>
<comment type="caution">
    <text evidence="2">The sequence shown here is derived from an EMBL/GenBank/DDBJ whole genome shotgun (WGS) entry which is preliminary data.</text>
</comment>
<accession>A0A3B0AGR2</accession>
<dbReference type="EMBL" id="RBAM01000041">
    <property type="protein sequence ID" value="RKN59653.1"/>
    <property type="molecule type" value="Genomic_DNA"/>
</dbReference>
<gene>
    <name evidence="2" type="ORF">D7231_34240</name>
</gene>
<evidence type="ECO:0000313" key="3">
    <source>
        <dbReference type="Proteomes" id="UP000270343"/>
    </source>
</evidence>
<keyword evidence="3" id="KW-1185">Reference proteome</keyword>
<feature type="region of interest" description="Disordered" evidence="1">
    <location>
        <begin position="174"/>
        <end position="196"/>
    </location>
</feature>
<evidence type="ECO:0000256" key="1">
    <source>
        <dbReference type="SAM" id="MobiDB-lite"/>
    </source>
</evidence>
<sequence length="196" mass="21608">MKRPDTRSLNQIDTGLLLRKAAPLDVAGTCQYRCRQTGCTRPRQLGATHVCIPQRGTLQRKGRAVGADVAQCIDSTLRQPDGTGSRPRHLQHDERALHQQRLTIGQVSMTVQPVNATASIAHRCQRCFPLLGGQVAGRIEHMLLSLREPSVRGVQDAFRCSGLDEIRSLAGTTDTSHQLGHTIQRRSTRIPQHCSP</sequence>